<dbReference type="EMBL" id="PJQM01003790">
    <property type="protein sequence ID" value="RCH87101.1"/>
    <property type="molecule type" value="Genomic_DNA"/>
</dbReference>
<dbReference type="STRING" id="4846.A0A367JBJ7"/>
<feature type="compositionally biased region" description="Basic residues" evidence="2">
    <location>
        <begin position="403"/>
        <end position="413"/>
    </location>
</feature>
<evidence type="ECO:0000256" key="2">
    <source>
        <dbReference type="SAM" id="MobiDB-lite"/>
    </source>
</evidence>
<feature type="coiled-coil region" evidence="1">
    <location>
        <begin position="207"/>
        <end position="355"/>
    </location>
</feature>
<dbReference type="Proteomes" id="UP000253551">
    <property type="component" value="Unassembled WGS sequence"/>
</dbReference>
<gene>
    <name evidence="3" type="ORF">CU098_003690</name>
</gene>
<comment type="caution">
    <text evidence="3">The sequence shown here is derived from an EMBL/GenBank/DDBJ whole genome shotgun (WGS) entry which is preliminary data.</text>
</comment>
<reference evidence="3 4" key="1">
    <citation type="journal article" date="2018" name="G3 (Bethesda)">
        <title>Phylogenetic and Phylogenomic Definition of Rhizopus Species.</title>
        <authorList>
            <person name="Gryganskyi A.P."/>
            <person name="Golan J."/>
            <person name="Dolatabadi S."/>
            <person name="Mondo S."/>
            <person name="Robb S."/>
            <person name="Idnurm A."/>
            <person name="Muszewska A."/>
            <person name="Steczkiewicz K."/>
            <person name="Masonjones S."/>
            <person name="Liao H.L."/>
            <person name="Gajdeczka M.T."/>
            <person name="Anike F."/>
            <person name="Vuek A."/>
            <person name="Anishchenko I.M."/>
            <person name="Voigt K."/>
            <person name="de Hoog G.S."/>
            <person name="Smith M.E."/>
            <person name="Heitman J."/>
            <person name="Vilgalys R."/>
            <person name="Stajich J.E."/>
        </authorList>
    </citation>
    <scope>NUCLEOTIDE SEQUENCE [LARGE SCALE GENOMIC DNA]</scope>
    <source>
        <strain evidence="3 4">LSU 92-RS-03</strain>
    </source>
</reference>
<keyword evidence="4" id="KW-1185">Reference proteome</keyword>
<feature type="coiled-coil region" evidence="1">
    <location>
        <begin position="16"/>
        <end position="43"/>
    </location>
</feature>
<evidence type="ECO:0000313" key="4">
    <source>
        <dbReference type="Proteomes" id="UP000253551"/>
    </source>
</evidence>
<name>A0A367JBJ7_RHIST</name>
<evidence type="ECO:0000256" key="1">
    <source>
        <dbReference type="SAM" id="Coils"/>
    </source>
</evidence>
<feature type="compositionally biased region" description="Polar residues" evidence="2">
    <location>
        <begin position="428"/>
        <end position="437"/>
    </location>
</feature>
<feature type="region of interest" description="Disordered" evidence="2">
    <location>
        <begin position="379"/>
        <end position="448"/>
    </location>
</feature>
<protein>
    <submittedName>
        <fullName evidence="3">Uncharacterized protein</fullName>
    </submittedName>
</protein>
<keyword evidence="1" id="KW-0175">Coiled coil</keyword>
<dbReference type="OrthoDB" id="2289918at2759"/>
<organism evidence="3 4">
    <name type="scientific">Rhizopus stolonifer</name>
    <name type="common">Rhizopus nigricans</name>
    <dbReference type="NCBI Taxonomy" id="4846"/>
    <lineage>
        <taxon>Eukaryota</taxon>
        <taxon>Fungi</taxon>
        <taxon>Fungi incertae sedis</taxon>
        <taxon>Mucoromycota</taxon>
        <taxon>Mucoromycotina</taxon>
        <taxon>Mucoromycetes</taxon>
        <taxon>Mucorales</taxon>
        <taxon>Mucorineae</taxon>
        <taxon>Rhizopodaceae</taxon>
        <taxon>Rhizopus</taxon>
    </lineage>
</organism>
<dbReference type="AlphaFoldDB" id="A0A367JBJ7"/>
<accession>A0A367JBJ7</accession>
<proteinExistence type="predicted"/>
<sequence length="575" mass="67507">MTMKEKEQANNKNTVLLHANQLVDLLTNKIEKLSNDYGNLEQVCQSEQLSSEDHLEYQRHRIQDSIRQEIIQAHTAGFIRASLHFFSEKYNQEKIKTINLTRVEEFVQVKMQNHAQIDCMYKAQEYMQKYINEFVQNYMEMRAQKEAEEELYDDLGADLGQERPELQMTNQFMRSTVDMYRFNHLRVLQDKIEIEQVKLELAKLIGLEEEERKMIAEERELMSKERELLVEEKGLRNEHKDLMAEEKGLVAKEKELLDKEKEEMAKRKGLLVKEKEEMSKEKEGLEKEKDLLVKEKEQMAKEREELERLITEAKSQEESHKVLAKSAKEEHELVLKALADTKRKQEERIQQVAAEDEYVKQVRLEFKLIDEECRQVFIGSKRKAPEEKPQSAAESDNIEIPSPKRHQKTRASSRKTESCLLSPESKRQSSLAISSNPEPCVLSPESEPSIEDLLQSKESHLALANMKELVPQLLEQLSEEEKRDLAAFLPRPDVTESGEITEEFLTRGNNIFWESAEAWQTLLYSGAFSSDYKPKEEEKTDRPFKDDQYEEYWGEKLKKIEKATTKKRSRRGNRK</sequence>
<evidence type="ECO:0000313" key="3">
    <source>
        <dbReference type="EMBL" id="RCH87101.1"/>
    </source>
</evidence>